<name>A0A1Q3AHB8_ZYGRO</name>
<evidence type="ECO:0000313" key="5">
    <source>
        <dbReference type="Proteomes" id="UP000187013"/>
    </source>
</evidence>
<dbReference type="GO" id="GO:0005737">
    <property type="term" value="C:cytoplasm"/>
    <property type="evidence" value="ECO:0007669"/>
    <property type="project" value="TreeGrafter"/>
</dbReference>
<dbReference type="CDD" id="cd05157">
    <property type="entry name" value="ETNK_euk"/>
    <property type="match status" value="1"/>
</dbReference>
<sequence>MPEHRLSRSEVRLNPFSIGNPHPYTHSRARSRSQSRSSSRTRPSLTGPRPSQRLIRTISVDSDVSVGEDEFTLETGESQVPPELPEEDSTEVVDQMEDLKLGEKASYRESENVEVPFVHTVLDNSLPMDYLQDDVLNTIQTLRIPKWYVKGSMGVSPLDRSKIKMTKITGAMTNVIYKVEYPGLPSLLLRVYGRNIDTIIDREYELQVLARLSRRNIGPSLYGCFQNGRFEQFLENASTLGKDDIRDWKTSQRIARRMKELHTGVPLMRSEREQGPLCWIKIEKWLDTIEQRGEQWVNDVSNVQRWLMCRDWPTFKKTVLRYRDWLYSRGLPYVRQGLVFCHNDTQYGNLLLSSPVIPLDNVDPVILNPKSASSSSTTSLFPQNSNVSLEQILNPPIQEQSQDSKLVVIDFEYAGANPAAYDLANHFSEWMYDYNSSQPDKCFASQFPTREQMLNFLYCYVSHLRNNTAAPIDDEVKFYYNSIIKWRATAQLFWSLWGVLQSGKLDAPAQLNDEKERPSGGKYIFTEMDESSDAVETPDATSDSSSEKGVDVDSFNYMSYSRHKIELFWGDLLQLGVAQKEDCVGIEEHLDATRL</sequence>
<dbReference type="EMBL" id="BDGX01000045">
    <property type="protein sequence ID" value="GAV55127.1"/>
    <property type="molecule type" value="Genomic_DNA"/>
</dbReference>
<proteinExistence type="inferred from homology"/>
<dbReference type="Pfam" id="PF01633">
    <property type="entry name" value="Choline_kinase"/>
    <property type="match status" value="1"/>
</dbReference>
<dbReference type="Gene3D" id="3.90.1200.10">
    <property type="match status" value="1"/>
</dbReference>
<dbReference type="Gene3D" id="3.30.200.20">
    <property type="entry name" value="Phosphorylase Kinase, domain 1"/>
    <property type="match status" value="1"/>
</dbReference>
<protein>
    <recommendedName>
        <fullName evidence="3">Choline kinase N-terminal domain-containing protein</fullName>
    </recommendedName>
</protein>
<dbReference type="GO" id="GO:0006646">
    <property type="term" value="P:phosphatidylethanolamine biosynthetic process"/>
    <property type="evidence" value="ECO:0007669"/>
    <property type="project" value="TreeGrafter"/>
</dbReference>
<accession>A0A1Q3AHB8</accession>
<reference evidence="4 5" key="1">
    <citation type="submission" date="2016-08" db="EMBL/GenBank/DDBJ databases">
        <title>Draft genome sequence of allopolyploid Zygosaccharomyces rouxii.</title>
        <authorList>
            <person name="Watanabe J."/>
            <person name="Uehara K."/>
            <person name="Mogi Y."/>
            <person name="Tsukioka Y."/>
        </authorList>
    </citation>
    <scope>NUCLEOTIDE SEQUENCE [LARGE SCALE GENOMIC DNA]</scope>
    <source>
        <strain evidence="4 5">NBRC 110957</strain>
    </source>
</reference>
<dbReference type="AlphaFoldDB" id="A0A1Q3AHB8"/>
<evidence type="ECO:0000259" key="3">
    <source>
        <dbReference type="Pfam" id="PF04428"/>
    </source>
</evidence>
<feature type="domain" description="Choline kinase N-terminal" evidence="3">
    <location>
        <begin position="111"/>
        <end position="151"/>
    </location>
</feature>
<evidence type="ECO:0000256" key="2">
    <source>
        <dbReference type="SAM" id="MobiDB-lite"/>
    </source>
</evidence>
<organism evidence="4 5">
    <name type="scientific">Zygosaccharomyces rouxii</name>
    <dbReference type="NCBI Taxonomy" id="4956"/>
    <lineage>
        <taxon>Eukaryota</taxon>
        <taxon>Fungi</taxon>
        <taxon>Dikarya</taxon>
        <taxon>Ascomycota</taxon>
        <taxon>Saccharomycotina</taxon>
        <taxon>Saccharomycetes</taxon>
        <taxon>Saccharomycetales</taxon>
        <taxon>Saccharomycetaceae</taxon>
        <taxon>Zygosaccharomyces</taxon>
    </lineage>
</organism>
<dbReference type="OrthoDB" id="10267235at2759"/>
<dbReference type="InterPro" id="IPR011009">
    <property type="entry name" value="Kinase-like_dom_sf"/>
</dbReference>
<gene>
    <name evidence="4" type="ORF">ZYGR_0AS04500</name>
</gene>
<evidence type="ECO:0000256" key="1">
    <source>
        <dbReference type="ARBA" id="ARBA00038211"/>
    </source>
</evidence>
<dbReference type="PANTHER" id="PTHR22603:SF93">
    <property type="entry name" value="RE24176P"/>
    <property type="match status" value="1"/>
</dbReference>
<comment type="similarity">
    <text evidence="1">Belongs to the choline/ethanolamine kinase family.</text>
</comment>
<dbReference type="PANTHER" id="PTHR22603">
    <property type="entry name" value="CHOLINE/ETHANOALAMINE KINASE"/>
    <property type="match status" value="1"/>
</dbReference>
<dbReference type="InterPro" id="IPR007521">
    <property type="entry name" value="Choline_kin_N"/>
</dbReference>
<feature type="compositionally biased region" description="Low complexity" evidence="2">
    <location>
        <begin position="34"/>
        <end position="51"/>
    </location>
</feature>
<dbReference type="Pfam" id="PF04428">
    <property type="entry name" value="Choline_kin_N"/>
    <property type="match status" value="1"/>
</dbReference>
<feature type="region of interest" description="Disordered" evidence="2">
    <location>
        <begin position="1"/>
        <end position="51"/>
    </location>
</feature>
<dbReference type="GO" id="GO:0004103">
    <property type="term" value="F:choline kinase activity"/>
    <property type="evidence" value="ECO:0007669"/>
    <property type="project" value="TreeGrafter"/>
</dbReference>
<dbReference type="Proteomes" id="UP000187013">
    <property type="component" value="Unassembled WGS sequence"/>
</dbReference>
<dbReference type="SUPFAM" id="SSF56112">
    <property type="entry name" value="Protein kinase-like (PK-like)"/>
    <property type="match status" value="1"/>
</dbReference>
<dbReference type="GO" id="GO:0004305">
    <property type="term" value="F:ethanolamine kinase activity"/>
    <property type="evidence" value="ECO:0007669"/>
    <property type="project" value="TreeGrafter"/>
</dbReference>
<feature type="compositionally biased region" description="Basic and acidic residues" evidence="2">
    <location>
        <begin position="1"/>
        <end position="11"/>
    </location>
</feature>
<evidence type="ECO:0000313" key="4">
    <source>
        <dbReference type="EMBL" id="GAV55127.1"/>
    </source>
</evidence>
<comment type="caution">
    <text evidence="4">The sequence shown here is derived from an EMBL/GenBank/DDBJ whole genome shotgun (WGS) entry which is preliminary data.</text>
</comment>